<reference evidence="8" key="1">
    <citation type="submission" date="2022-03" db="EMBL/GenBank/DDBJ databases">
        <authorList>
            <person name="Martin C."/>
        </authorList>
    </citation>
    <scope>NUCLEOTIDE SEQUENCE</scope>
</reference>
<evidence type="ECO:0000256" key="5">
    <source>
        <dbReference type="PROSITE-ProRule" id="PRU00277"/>
    </source>
</evidence>
<dbReference type="InterPro" id="IPR056598">
    <property type="entry name" value="FKBP-15_dom"/>
</dbReference>
<dbReference type="InterPro" id="IPR000697">
    <property type="entry name" value="WH1/EVH1_dom"/>
</dbReference>
<dbReference type="InterPro" id="IPR001179">
    <property type="entry name" value="PPIase_FKBP_dom"/>
</dbReference>
<protein>
    <recommendedName>
        <fullName evidence="2 5">peptidylprolyl isomerase</fullName>
        <ecNumber evidence="2 5">5.2.1.8</ecNumber>
    </recommendedName>
</protein>
<dbReference type="InterPro" id="IPR011993">
    <property type="entry name" value="PH-like_dom_sf"/>
</dbReference>
<feature type="non-terminal residue" evidence="8">
    <location>
        <position position="912"/>
    </location>
</feature>
<dbReference type="OrthoDB" id="77911at2759"/>
<dbReference type="Gene3D" id="3.10.50.40">
    <property type="match status" value="1"/>
</dbReference>
<feature type="compositionally biased region" description="Acidic residues" evidence="6">
    <location>
        <begin position="888"/>
        <end position="899"/>
    </location>
</feature>
<dbReference type="EMBL" id="CAIIXF020000006">
    <property type="protein sequence ID" value="CAH1787108.1"/>
    <property type="molecule type" value="Genomic_DNA"/>
</dbReference>
<proteinExistence type="predicted"/>
<evidence type="ECO:0000256" key="1">
    <source>
        <dbReference type="ARBA" id="ARBA00000971"/>
    </source>
</evidence>
<keyword evidence="3 5" id="KW-0697">Rotamase</keyword>
<comment type="catalytic activity">
    <reaction evidence="1 5">
        <text>[protein]-peptidylproline (omega=180) = [protein]-peptidylproline (omega=0)</text>
        <dbReference type="Rhea" id="RHEA:16237"/>
        <dbReference type="Rhea" id="RHEA-COMP:10747"/>
        <dbReference type="Rhea" id="RHEA-COMP:10748"/>
        <dbReference type="ChEBI" id="CHEBI:83833"/>
        <dbReference type="ChEBI" id="CHEBI:83834"/>
        <dbReference type="EC" id="5.2.1.8"/>
    </reaction>
</comment>
<dbReference type="PANTHER" id="PTHR44927:SF1">
    <property type="entry name" value="FK506-BINDING PROTEIN 15"/>
    <property type="match status" value="1"/>
</dbReference>
<dbReference type="EC" id="5.2.1.8" evidence="2 5"/>
<evidence type="ECO:0000313" key="8">
    <source>
        <dbReference type="EMBL" id="CAH1787108.1"/>
    </source>
</evidence>
<dbReference type="Pfam" id="PF23649">
    <property type="entry name" value="FKBP15"/>
    <property type="match status" value="1"/>
</dbReference>
<accession>A0A8S4P155</accession>
<dbReference type="PROSITE" id="PS50059">
    <property type="entry name" value="FKBP_PPIASE"/>
    <property type="match status" value="1"/>
</dbReference>
<dbReference type="Proteomes" id="UP000749559">
    <property type="component" value="Unassembled WGS sequence"/>
</dbReference>
<evidence type="ECO:0000256" key="4">
    <source>
        <dbReference type="ARBA" id="ARBA00023235"/>
    </source>
</evidence>
<dbReference type="Pfam" id="PF00254">
    <property type="entry name" value="FKBP_C"/>
    <property type="match status" value="1"/>
</dbReference>
<feature type="region of interest" description="Disordered" evidence="6">
    <location>
        <begin position="35"/>
        <end position="58"/>
    </location>
</feature>
<evidence type="ECO:0000256" key="3">
    <source>
        <dbReference type="ARBA" id="ARBA00023110"/>
    </source>
</evidence>
<dbReference type="FunFam" id="3.10.50.40:FF:000006">
    <property type="entry name" value="Peptidyl-prolyl cis-trans isomerase"/>
    <property type="match status" value="1"/>
</dbReference>
<feature type="region of interest" description="Disordered" evidence="6">
    <location>
        <begin position="452"/>
        <end position="496"/>
    </location>
</feature>
<dbReference type="Pfam" id="PF00568">
    <property type="entry name" value="WH1"/>
    <property type="match status" value="1"/>
</dbReference>
<feature type="compositionally biased region" description="Polar residues" evidence="6">
    <location>
        <begin position="322"/>
        <end position="334"/>
    </location>
</feature>
<evidence type="ECO:0000313" key="9">
    <source>
        <dbReference type="Proteomes" id="UP000749559"/>
    </source>
</evidence>
<dbReference type="GO" id="GO:0003755">
    <property type="term" value="F:peptidyl-prolyl cis-trans isomerase activity"/>
    <property type="evidence" value="ECO:0007669"/>
    <property type="project" value="UniProtKB-KW"/>
</dbReference>
<dbReference type="AlphaFoldDB" id="A0A8S4P155"/>
<name>A0A8S4P155_OWEFU</name>
<comment type="caution">
    <text evidence="8">The sequence shown here is derived from an EMBL/GenBank/DDBJ whole genome shotgun (WGS) entry which is preliminary data.</text>
</comment>
<gene>
    <name evidence="8" type="ORF">OFUS_LOCUS12875</name>
</gene>
<dbReference type="PANTHER" id="PTHR44927">
    <property type="entry name" value="FK506-BINDING PROTEIN 15"/>
    <property type="match status" value="1"/>
</dbReference>
<dbReference type="SUPFAM" id="SSF54534">
    <property type="entry name" value="FKBP-like"/>
    <property type="match status" value="1"/>
</dbReference>
<feature type="compositionally biased region" description="Low complexity" evidence="6">
    <location>
        <begin position="452"/>
        <end position="478"/>
    </location>
</feature>
<evidence type="ECO:0000256" key="2">
    <source>
        <dbReference type="ARBA" id="ARBA00013194"/>
    </source>
</evidence>
<evidence type="ECO:0000259" key="7">
    <source>
        <dbReference type="PROSITE" id="PS50059"/>
    </source>
</evidence>
<feature type="domain" description="PPIase FKBP-type" evidence="7">
    <location>
        <begin position="186"/>
        <end position="278"/>
    </location>
</feature>
<dbReference type="InterPro" id="IPR046357">
    <property type="entry name" value="PPIase_dom_sf"/>
</dbReference>
<keyword evidence="4 5" id="KW-0413">Isomerase</keyword>
<keyword evidence="9" id="KW-1185">Reference proteome</keyword>
<feature type="region of interest" description="Disordered" evidence="6">
    <location>
        <begin position="284"/>
        <end position="410"/>
    </location>
</feature>
<feature type="region of interest" description="Disordered" evidence="6">
    <location>
        <begin position="886"/>
        <end position="912"/>
    </location>
</feature>
<feature type="region of interest" description="Disordered" evidence="6">
    <location>
        <begin position="662"/>
        <end position="683"/>
    </location>
</feature>
<sequence length="912" mass="100802">MFFDADSEDNDFLSAGGGSKLGALFGMDKASNKGGNDSLTYTAPKQPQKAKPAEKQSNQPQILGAAAVHAYKYVNGQYTSQGKLGAAILANHTAFDYKILLYVSKQQQVTNAKITPDFSFTVQAGNYANFYDDARQSWSLMFDSDANAINFAKQVAIATANSAAGSLTSLVSQDLCLGEGGPLETGDSAEVKYTGWLHTNFTIGQEFDSNTTKDKLFRFKLGKGKVIKGWDEGVVGMKKGGKRLLVVPPMMAYGAQGMGDRVPPNSTLIFEIEVVRVKLAKEYKDSPSSSSAPSPAPTPTPSTETSAPGADGEEDSVRARTRSINEQLSQSPTSDKAKLISRMARMGQPMVPPVPSGHTQTDSEDEANPPTIQGAPASQKPDIPANKPIAQPVAQPMAQPVSQPMAGMQQPMAQPVGMQPMMQGMQGVTPTSQVALFQPQQQQQFQMYGAGFQQQPSQPMQYQQQPSVPQYSGIYPQAQAPPPAPAPSSNSQDPNLPVLLSETRQQNTEVRLSLSKLADKLDRCMEKLEQQQSNQGQLALHSNMPGMETAVLVHNIQRLAQESESLKKEVFEKSSKIDIQNEKISDLLMKNQKYIEQSNTMMEERNATFKSTASQSQARVLTLEQEKVQLATDLSQATSQLTTLQLEVTSIKKKEAELRQSLDSSLAEGNKQRDELATLRTSQAENDRRIEELNSLLKAEKQNRKTRDTKISTLEEEMADLKNTKDTLEKTLSDRKKKTAIELKKSEDELEELKAQHEVEVQDLKEKLRKQRSSTDVATAEQVSQVEAEITKEWKEKSERQLLAAEEKHKRAQADLNEEKQQLESKLKQLEDKVVLLKSSQGDSGKRISALEEELDEFKVWRDKYDNLRKQAQSMKEKYEARISDVEAERDEAQEELESQEEKTKAAVAAAV</sequence>
<evidence type="ECO:0000256" key="6">
    <source>
        <dbReference type="SAM" id="MobiDB-lite"/>
    </source>
</evidence>
<dbReference type="Gene3D" id="2.30.29.30">
    <property type="entry name" value="Pleckstrin-homology domain (PH domain)/Phosphotyrosine-binding domain (PTB)"/>
    <property type="match status" value="1"/>
</dbReference>
<organism evidence="8 9">
    <name type="scientific">Owenia fusiformis</name>
    <name type="common">Polychaete worm</name>
    <dbReference type="NCBI Taxonomy" id="6347"/>
    <lineage>
        <taxon>Eukaryota</taxon>
        <taxon>Metazoa</taxon>
        <taxon>Spiralia</taxon>
        <taxon>Lophotrochozoa</taxon>
        <taxon>Annelida</taxon>
        <taxon>Polychaeta</taxon>
        <taxon>Sedentaria</taxon>
        <taxon>Canalipalpata</taxon>
        <taxon>Sabellida</taxon>
        <taxon>Oweniida</taxon>
        <taxon>Oweniidae</taxon>
        <taxon>Owenia</taxon>
    </lineage>
</organism>